<dbReference type="AlphaFoldDB" id="A0A238ZX48"/>
<evidence type="ECO:0000256" key="3">
    <source>
        <dbReference type="ARBA" id="ARBA00020392"/>
    </source>
</evidence>
<dbReference type="GO" id="GO:0006935">
    <property type="term" value="P:chemotaxis"/>
    <property type="evidence" value="ECO:0007669"/>
    <property type="project" value="UniProtKB-KW"/>
</dbReference>
<protein>
    <recommendedName>
        <fullName evidence="3">Flagellar FliJ protein</fullName>
    </recommendedName>
</protein>
<evidence type="ECO:0000313" key="13">
    <source>
        <dbReference type="Proteomes" id="UP000198405"/>
    </source>
</evidence>
<dbReference type="Gene3D" id="1.10.287.1700">
    <property type="match status" value="1"/>
</dbReference>
<evidence type="ECO:0000256" key="7">
    <source>
        <dbReference type="ARBA" id="ARBA00022795"/>
    </source>
</evidence>
<accession>A0A238ZX48</accession>
<name>A0A238ZX48_9BACT</name>
<comment type="similarity">
    <text evidence="2">Belongs to the FliJ family.</text>
</comment>
<evidence type="ECO:0000256" key="5">
    <source>
        <dbReference type="ARBA" id="ARBA00022475"/>
    </source>
</evidence>
<reference evidence="13" key="1">
    <citation type="submission" date="2017-06" db="EMBL/GenBank/DDBJ databases">
        <authorList>
            <person name="Varghese N."/>
            <person name="Submissions S."/>
        </authorList>
    </citation>
    <scope>NUCLEOTIDE SEQUENCE [LARGE SCALE GENOMIC DNA]</scope>
    <source>
        <strain evidence="13">DSM 15668</strain>
    </source>
</reference>
<gene>
    <name evidence="12" type="ORF">SAMN06265340_1135</name>
</gene>
<evidence type="ECO:0000256" key="11">
    <source>
        <dbReference type="SAM" id="Coils"/>
    </source>
</evidence>
<keyword evidence="8" id="KW-0653">Protein transport</keyword>
<proteinExistence type="inferred from homology"/>
<keyword evidence="5" id="KW-1003">Cell membrane</keyword>
<dbReference type="Pfam" id="PF02050">
    <property type="entry name" value="FliJ"/>
    <property type="match status" value="1"/>
</dbReference>
<dbReference type="RefSeq" id="WP_089323533.1">
    <property type="nucleotide sequence ID" value="NZ_FZOB01000013.1"/>
</dbReference>
<keyword evidence="11" id="KW-0175">Coiled coil</keyword>
<keyword evidence="10" id="KW-1006">Bacterial flagellum protein export</keyword>
<dbReference type="GO" id="GO:0005886">
    <property type="term" value="C:plasma membrane"/>
    <property type="evidence" value="ECO:0007669"/>
    <property type="project" value="UniProtKB-SubCell"/>
</dbReference>
<dbReference type="GO" id="GO:0015031">
    <property type="term" value="P:protein transport"/>
    <property type="evidence" value="ECO:0007669"/>
    <property type="project" value="UniProtKB-KW"/>
</dbReference>
<dbReference type="Proteomes" id="UP000198405">
    <property type="component" value="Unassembled WGS sequence"/>
</dbReference>
<dbReference type="InterPro" id="IPR012823">
    <property type="entry name" value="Flagell_FliJ"/>
</dbReference>
<keyword evidence="6" id="KW-0145">Chemotaxis</keyword>
<keyword evidence="13" id="KW-1185">Reference proteome</keyword>
<evidence type="ECO:0000313" key="12">
    <source>
        <dbReference type="EMBL" id="SNR87839.1"/>
    </source>
</evidence>
<evidence type="ECO:0000256" key="6">
    <source>
        <dbReference type="ARBA" id="ARBA00022500"/>
    </source>
</evidence>
<keyword evidence="9" id="KW-0472">Membrane</keyword>
<dbReference type="GO" id="GO:0071973">
    <property type="term" value="P:bacterial-type flagellum-dependent cell motility"/>
    <property type="evidence" value="ECO:0007669"/>
    <property type="project" value="InterPro"/>
</dbReference>
<dbReference type="GO" id="GO:0009288">
    <property type="term" value="C:bacterial-type flagellum"/>
    <property type="evidence" value="ECO:0007669"/>
    <property type="project" value="InterPro"/>
</dbReference>
<sequence>MKALHLFLKHTEYQIKKEEFILKEFLSELDEVETKIESLRKEYSVKKQQLTRVKNGMEISLLLNYCNFILEEIEKKNVEKKQLLHKIQIQKQKLARLNGEKKAVEKFLEKKKRNELINQLVQEGRLADEVFSRVYADGDDSSWNA</sequence>
<keyword evidence="4" id="KW-0813">Transport</keyword>
<evidence type="ECO:0000256" key="10">
    <source>
        <dbReference type="ARBA" id="ARBA00023225"/>
    </source>
</evidence>
<dbReference type="GO" id="GO:0044781">
    <property type="term" value="P:bacterial-type flagellum organization"/>
    <property type="evidence" value="ECO:0007669"/>
    <property type="project" value="UniProtKB-KW"/>
</dbReference>
<evidence type="ECO:0000256" key="1">
    <source>
        <dbReference type="ARBA" id="ARBA00004413"/>
    </source>
</evidence>
<comment type="subcellular location">
    <subcellularLocation>
        <location evidence="1">Cell membrane</location>
        <topology evidence="1">Peripheral membrane protein</topology>
        <orientation evidence="1">Cytoplasmic side</orientation>
    </subcellularLocation>
</comment>
<dbReference type="InterPro" id="IPR053716">
    <property type="entry name" value="Flag_assembly_chemotaxis_eff"/>
</dbReference>
<evidence type="ECO:0000256" key="8">
    <source>
        <dbReference type="ARBA" id="ARBA00022927"/>
    </source>
</evidence>
<evidence type="ECO:0000256" key="9">
    <source>
        <dbReference type="ARBA" id="ARBA00023136"/>
    </source>
</evidence>
<organism evidence="12 13">
    <name type="scientific">Desulfurobacterium atlanticum</name>
    <dbReference type="NCBI Taxonomy" id="240169"/>
    <lineage>
        <taxon>Bacteria</taxon>
        <taxon>Pseudomonadati</taxon>
        <taxon>Aquificota</taxon>
        <taxon>Aquificia</taxon>
        <taxon>Desulfurobacteriales</taxon>
        <taxon>Desulfurobacteriaceae</taxon>
        <taxon>Desulfurobacterium</taxon>
    </lineage>
</organism>
<evidence type="ECO:0000256" key="4">
    <source>
        <dbReference type="ARBA" id="ARBA00022448"/>
    </source>
</evidence>
<feature type="coiled-coil region" evidence="11">
    <location>
        <begin position="22"/>
        <end position="114"/>
    </location>
</feature>
<keyword evidence="7" id="KW-1005">Bacterial flagellum biogenesis</keyword>
<dbReference type="EMBL" id="FZOB01000013">
    <property type="protein sequence ID" value="SNR87839.1"/>
    <property type="molecule type" value="Genomic_DNA"/>
</dbReference>
<evidence type="ECO:0000256" key="2">
    <source>
        <dbReference type="ARBA" id="ARBA00010004"/>
    </source>
</evidence>